<dbReference type="Proteomes" id="UP001612915">
    <property type="component" value="Unassembled WGS sequence"/>
</dbReference>
<dbReference type="RefSeq" id="WP_398279128.1">
    <property type="nucleotide sequence ID" value="NZ_JBITLV010000003.1"/>
</dbReference>
<evidence type="ECO:0000313" key="2">
    <source>
        <dbReference type="Proteomes" id="UP001612915"/>
    </source>
</evidence>
<proteinExistence type="predicted"/>
<name>A0ABW8AM39_9ACTN</name>
<accession>A0ABW8AM39</accession>
<evidence type="ECO:0000313" key="1">
    <source>
        <dbReference type="EMBL" id="MFI7587439.1"/>
    </source>
</evidence>
<organism evidence="1 2">
    <name type="scientific">Spongisporangium articulatum</name>
    <dbReference type="NCBI Taxonomy" id="3362603"/>
    <lineage>
        <taxon>Bacteria</taxon>
        <taxon>Bacillati</taxon>
        <taxon>Actinomycetota</taxon>
        <taxon>Actinomycetes</taxon>
        <taxon>Kineosporiales</taxon>
        <taxon>Kineosporiaceae</taxon>
        <taxon>Spongisporangium</taxon>
    </lineage>
</organism>
<protein>
    <submittedName>
        <fullName evidence="1">Uncharacterized protein</fullName>
    </submittedName>
</protein>
<comment type="caution">
    <text evidence="1">The sequence shown here is derived from an EMBL/GenBank/DDBJ whole genome shotgun (WGS) entry which is preliminary data.</text>
</comment>
<reference evidence="1 2" key="1">
    <citation type="submission" date="2024-10" db="EMBL/GenBank/DDBJ databases">
        <title>The Natural Products Discovery Center: Release of the First 8490 Sequenced Strains for Exploring Actinobacteria Biosynthetic Diversity.</title>
        <authorList>
            <person name="Kalkreuter E."/>
            <person name="Kautsar S.A."/>
            <person name="Yang D."/>
            <person name="Bader C.D."/>
            <person name="Teijaro C.N."/>
            <person name="Fluegel L."/>
            <person name="Davis C.M."/>
            <person name="Simpson J.R."/>
            <person name="Lauterbach L."/>
            <person name="Steele A.D."/>
            <person name="Gui C."/>
            <person name="Meng S."/>
            <person name="Li G."/>
            <person name="Viehrig K."/>
            <person name="Ye F."/>
            <person name="Su P."/>
            <person name="Kiefer A.F."/>
            <person name="Nichols A."/>
            <person name="Cepeda A.J."/>
            <person name="Yan W."/>
            <person name="Fan B."/>
            <person name="Jiang Y."/>
            <person name="Adhikari A."/>
            <person name="Zheng C.-J."/>
            <person name="Schuster L."/>
            <person name="Cowan T.M."/>
            <person name="Smanski M.J."/>
            <person name="Chevrette M.G."/>
            <person name="De Carvalho L.P.S."/>
            <person name="Shen B."/>
        </authorList>
    </citation>
    <scope>NUCLEOTIDE SEQUENCE [LARGE SCALE GENOMIC DNA]</scope>
    <source>
        <strain evidence="1 2">NPDC049639</strain>
    </source>
</reference>
<sequence length="106" mass="11102">MTGRPTLAIGLVRIHPNMLPMARSALSVAMGGFAAQRGMALEAVVGVGGSPLQDELAVRALLDRLQERQVGAVVLADDVPASVLVLLRALPVRIVQVPSSGLTRRD</sequence>
<dbReference type="EMBL" id="JBITLV010000003">
    <property type="protein sequence ID" value="MFI7587439.1"/>
    <property type="molecule type" value="Genomic_DNA"/>
</dbReference>
<keyword evidence="2" id="KW-1185">Reference proteome</keyword>
<gene>
    <name evidence="1" type="ORF">ACIB24_10240</name>
</gene>